<dbReference type="InterPro" id="IPR008266">
    <property type="entry name" value="Tyr_kinase_AS"/>
</dbReference>
<dbReference type="InterPro" id="IPR011009">
    <property type="entry name" value="Kinase-like_dom_sf"/>
</dbReference>
<reference evidence="11" key="1">
    <citation type="journal article" date="2017" name="Proc. Natl. Acad. Sci. U.S.A.">
        <title>Comparative genomics uncovers the prolific and distinctive metabolic potential of the cyanobacterial genus Moorea.</title>
        <authorList>
            <person name="Leao T."/>
            <person name="Castelao G."/>
            <person name="Korobeynikov A."/>
            <person name="Monroe E.A."/>
            <person name="Podell S."/>
            <person name="Glukhov E."/>
            <person name="Allen E.E."/>
            <person name="Gerwick W.H."/>
            <person name="Gerwick L."/>
        </authorList>
    </citation>
    <scope>NUCLEOTIDE SEQUENCE</scope>
    <source>
        <strain evidence="11">JHB</strain>
    </source>
</reference>
<evidence type="ECO:0000256" key="5">
    <source>
        <dbReference type="ARBA" id="ARBA00022777"/>
    </source>
</evidence>
<evidence type="ECO:0000259" key="10">
    <source>
        <dbReference type="PROSITE" id="PS50011"/>
    </source>
</evidence>
<gene>
    <name evidence="11" type="ORF">BJP36_33210</name>
</gene>
<keyword evidence="4" id="KW-0547">Nucleotide-binding</keyword>
<dbReference type="PROSITE" id="PS50011">
    <property type="entry name" value="PROTEIN_KINASE_DOM"/>
    <property type="match status" value="1"/>
</dbReference>
<accession>A0A1D9G9A5</accession>
<dbReference type="CDD" id="cd14014">
    <property type="entry name" value="STKc_PknB_like"/>
    <property type="match status" value="1"/>
</dbReference>
<dbReference type="SUPFAM" id="SSF56112">
    <property type="entry name" value="Protein kinase-like (PK-like)"/>
    <property type="match status" value="1"/>
</dbReference>
<keyword evidence="3" id="KW-0808">Transferase</keyword>
<proteinExistence type="predicted"/>
<dbReference type="PROSITE" id="PS00109">
    <property type="entry name" value="PROTEIN_KINASE_TYR"/>
    <property type="match status" value="1"/>
</dbReference>
<dbReference type="EC" id="2.7.11.1" evidence="1"/>
<dbReference type="Proteomes" id="UP000176944">
    <property type="component" value="Chromosome"/>
</dbReference>
<evidence type="ECO:0000313" key="11">
    <source>
        <dbReference type="EMBL" id="AOY84065.2"/>
    </source>
</evidence>
<evidence type="ECO:0000256" key="9">
    <source>
        <dbReference type="SAM" id="MobiDB-lite"/>
    </source>
</evidence>
<dbReference type="GO" id="GO:0004674">
    <property type="term" value="F:protein serine/threonine kinase activity"/>
    <property type="evidence" value="ECO:0007669"/>
    <property type="project" value="UniProtKB-KW"/>
</dbReference>
<evidence type="ECO:0000256" key="2">
    <source>
        <dbReference type="ARBA" id="ARBA00022527"/>
    </source>
</evidence>
<evidence type="ECO:0000256" key="7">
    <source>
        <dbReference type="ARBA" id="ARBA00047899"/>
    </source>
</evidence>
<name>A0A1D9G9A5_MOOP1</name>
<evidence type="ECO:0000256" key="6">
    <source>
        <dbReference type="ARBA" id="ARBA00022840"/>
    </source>
</evidence>
<keyword evidence="2" id="KW-0723">Serine/threonine-protein kinase</keyword>
<evidence type="ECO:0000256" key="8">
    <source>
        <dbReference type="ARBA" id="ARBA00048679"/>
    </source>
</evidence>
<keyword evidence="5 11" id="KW-0418">Kinase</keyword>
<dbReference type="EMBL" id="CP017708">
    <property type="protein sequence ID" value="AOY84065.2"/>
    <property type="molecule type" value="Genomic_DNA"/>
</dbReference>
<evidence type="ECO:0000256" key="4">
    <source>
        <dbReference type="ARBA" id="ARBA00022741"/>
    </source>
</evidence>
<dbReference type="InterPro" id="IPR000719">
    <property type="entry name" value="Prot_kinase_dom"/>
</dbReference>
<comment type="catalytic activity">
    <reaction evidence="7">
        <text>L-threonyl-[protein] + ATP = O-phospho-L-threonyl-[protein] + ADP + H(+)</text>
        <dbReference type="Rhea" id="RHEA:46608"/>
        <dbReference type="Rhea" id="RHEA-COMP:11060"/>
        <dbReference type="Rhea" id="RHEA-COMP:11605"/>
        <dbReference type="ChEBI" id="CHEBI:15378"/>
        <dbReference type="ChEBI" id="CHEBI:30013"/>
        <dbReference type="ChEBI" id="CHEBI:30616"/>
        <dbReference type="ChEBI" id="CHEBI:61977"/>
        <dbReference type="ChEBI" id="CHEBI:456216"/>
        <dbReference type="EC" id="2.7.11.1"/>
    </reaction>
</comment>
<dbReference type="Gene3D" id="1.10.510.10">
    <property type="entry name" value="Transferase(Phosphotransferase) domain 1"/>
    <property type="match status" value="1"/>
</dbReference>
<feature type="region of interest" description="Disordered" evidence="9">
    <location>
        <begin position="318"/>
        <end position="350"/>
    </location>
</feature>
<dbReference type="PANTHER" id="PTHR24363:SF0">
    <property type="entry name" value="SERINE_THREONINE KINASE LIKE DOMAIN CONTAINING 1"/>
    <property type="match status" value="1"/>
</dbReference>
<dbReference type="Pfam" id="PF00069">
    <property type="entry name" value="Pkinase"/>
    <property type="match status" value="1"/>
</dbReference>
<dbReference type="Gene3D" id="3.30.200.20">
    <property type="entry name" value="Phosphorylase Kinase, domain 1"/>
    <property type="match status" value="1"/>
</dbReference>
<comment type="catalytic activity">
    <reaction evidence="8">
        <text>L-seryl-[protein] + ATP = O-phospho-L-seryl-[protein] + ADP + H(+)</text>
        <dbReference type="Rhea" id="RHEA:17989"/>
        <dbReference type="Rhea" id="RHEA-COMP:9863"/>
        <dbReference type="Rhea" id="RHEA-COMP:11604"/>
        <dbReference type="ChEBI" id="CHEBI:15378"/>
        <dbReference type="ChEBI" id="CHEBI:29999"/>
        <dbReference type="ChEBI" id="CHEBI:30616"/>
        <dbReference type="ChEBI" id="CHEBI:83421"/>
        <dbReference type="ChEBI" id="CHEBI:456216"/>
        <dbReference type="EC" id="2.7.11.1"/>
    </reaction>
</comment>
<evidence type="ECO:0000256" key="3">
    <source>
        <dbReference type="ARBA" id="ARBA00022679"/>
    </source>
</evidence>
<dbReference type="PANTHER" id="PTHR24363">
    <property type="entry name" value="SERINE/THREONINE PROTEIN KINASE"/>
    <property type="match status" value="1"/>
</dbReference>
<protein>
    <recommendedName>
        <fullName evidence="1">non-specific serine/threonine protein kinase</fullName>
        <ecNumber evidence="1">2.7.11.1</ecNumber>
    </recommendedName>
</protein>
<reference evidence="11" key="2">
    <citation type="submission" date="2022-10" db="EMBL/GenBank/DDBJ databases">
        <authorList>
            <person name="Ngo T.-E."/>
        </authorList>
    </citation>
    <scope>NUCLEOTIDE SEQUENCE</scope>
    <source>
        <strain evidence="11">JHB</strain>
    </source>
</reference>
<dbReference type="Gene3D" id="2.60.120.380">
    <property type="match status" value="2"/>
</dbReference>
<dbReference type="GO" id="GO:0005524">
    <property type="term" value="F:ATP binding"/>
    <property type="evidence" value="ECO:0007669"/>
    <property type="project" value="UniProtKB-KW"/>
</dbReference>
<dbReference type="AlphaFoldDB" id="A0A1D9G9A5"/>
<sequence>MCVTTDLPPMEPPIASGTILQNRYHLLRVLDQGEFNRTYLVEDQGRFNEPCALKEFIPPQTETNNIDKSRRLFQQEAGILYKIEHPQIPQFRATFEEDGRLFLVRDYVEGKTYGDLLEQRKALQNQSQPLSSNLDGEVQSPPIAASPTNLGVLSETEVRQLLQQSLPVLDYIHSQGIIHRDITPDNIIMRETDSIPVLINLGVVQELATRLQLPDTPTPTTSIGKSGYAPREQIQTGQVYPSSDLYSLAVTAIVLLTGKEPGELVDNTNLTWNWRPWARVSDELAEILNRMVSDQPSDRYQSAREVLYPFQASGLTPQLPKRKHLPGTTVASAQSGTPRGARGREPSEPVMSQATGNSIWNSPWPLLGIATALAVLAGIGSWVWVGNVNQQDTGKSPSPKVSVSPSPIYSQRLELSPGKTLSKSSNLKANHTINYIIEGKQDQTLKADLSDEGVLMTVLGPDRKPVDNRAQRVRQWEGKFLFTGNYTIQLSPVKGLPDSDYQLGLRLTEAPKPKPKSKPTAEYKIKLVNLLEKNKPLRLLGRTSPQKIQRYLVKAKQGQQLELEVIESDVALTIRYPNGKLVEKASGVQRWQGQLPSSGEYIVDVIAKQERNFAVDISLTD</sequence>
<keyword evidence="6" id="KW-0067">ATP-binding</keyword>
<organism evidence="11">
    <name type="scientific">Moorena producens (strain JHB)</name>
    <dbReference type="NCBI Taxonomy" id="1454205"/>
    <lineage>
        <taxon>Bacteria</taxon>
        <taxon>Bacillati</taxon>
        <taxon>Cyanobacteriota</taxon>
        <taxon>Cyanophyceae</taxon>
        <taxon>Coleofasciculales</taxon>
        <taxon>Coleofasciculaceae</taxon>
        <taxon>Moorena</taxon>
    </lineage>
</organism>
<evidence type="ECO:0000256" key="1">
    <source>
        <dbReference type="ARBA" id="ARBA00012513"/>
    </source>
</evidence>
<feature type="domain" description="Protein kinase" evidence="10">
    <location>
        <begin position="24"/>
        <end position="311"/>
    </location>
</feature>